<gene>
    <name evidence="4" type="ORF">SNEC2469_LOCUS21121</name>
</gene>
<keyword evidence="1 2" id="KW-0728">SH3 domain</keyword>
<dbReference type="GO" id="GO:0048471">
    <property type="term" value="C:perinuclear region of cytoplasm"/>
    <property type="evidence" value="ECO:0007669"/>
    <property type="project" value="TreeGrafter"/>
</dbReference>
<evidence type="ECO:0000256" key="2">
    <source>
        <dbReference type="PROSITE-ProRule" id="PRU00192"/>
    </source>
</evidence>
<dbReference type="GO" id="GO:0005096">
    <property type="term" value="F:GTPase activator activity"/>
    <property type="evidence" value="ECO:0007669"/>
    <property type="project" value="InterPro"/>
</dbReference>
<feature type="domain" description="SH3" evidence="3">
    <location>
        <begin position="822"/>
        <end position="882"/>
    </location>
</feature>
<dbReference type="CDD" id="cd00174">
    <property type="entry name" value="SH3"/>
    <property type="match status" value="1"/>
</dbReference>
<dbReference type="Gene3D" id="2.30.30.40">
    <property type="entry name" value="SH3 Domains"/>
    <property type="match status" value="1"/>
</dbReference>
<dbReference type="Proteomes" id="UP000601435">
    <property type="component" value="Unassembled WGS sequence"/>
</dbReference>
<accession>A0A812X9F8</accession>
<dbReference type="GO" id="GO:0006913">
    <property type="term" value="P:nucleocytoplasmic transport"/>
    <property type="evidence" value="ECO:0007669"/>
    <property type="project" value="TreeGrafter"/>
</dbReference>
<evidence type="ECO:0000313" key="5">
    <source>
        <dbReference type="Proteomes" id="UP000601435"/>
    </source>
</evidence>
<dbReference type="PANTHER" id="PTHR24113:SF15">
    <property type="entry name" value="NACHT DOMAIN-CONTAINING PROTEIN"/>
    <property type="match status" value="1"/>
</dbReference>
<dbReference type="InterPro" id="IPR027038">
    <property type="entry name" value="RanGap"/>
</dbReference>
<dbReference type="GO" id="GO:0005829">
    <property type="term" value="C:cytosol"/>
    <property type="evidence" value="ECO:0007669"/>
    <property type="project" value="TreeGrafter"/>
</dbReference>
<dbReference type="Pfam" id="PF00018">
    <property type="entry name" value="SH3_1"/>
    <property type="match status" value="1"/>
</dbReference>
<name>A0A812X9F8_9DINO</name>
<dbReference type="InterPro" id="IPR032675">
    <property type="entry name" value="LRR_dom_sf"/>
</dbReference>
<dbReference type="SMART" id="SM00326">
    <property type="entry name" value="SH3"/>
    <property type="match status" value="1"/>
</dbReference>
<dbReference type="GO" id="GO:0031267">
    <property type="term" value="F:small GTPase binding"/>
    <property type="evidence" value="ECO:0007669"/>
    <property type="project" value="TreeGrafter"/>
</dbReference>
<protein>
    <recommendedName>
        <fullName evidence="3">SH3 domain-containing protein</fullName>
    </recommendedName>
</protein>
<dbReference type="PANTHER" id="PTHR24113">
    <property type="entry name" value="RAN GTPASE-ACTIVATING PROTEIN 1"/>
    <property type="match status" value="1"/>
</dbReference>
<dbReference type="Pfam" id="PF13516">
    <property type="entry name" value="LRR_6"/>
    <property type="match status" value="2"/>
</dbReference>
<dbReference type="Gene3D" id="3.80.10.10">
    <property type="entry name" value="Ribonuclease Inhibitor"/>
    <property type="match status" value="3"/>
</dbReference>
<comment type="caution">
    <text evidence="4">The sequence shown here is derived from an EMBL/GenBank/DDBJ whole genome shotgun (WGS) entry which is preliminary data.</text>
</comment>
<evidence type="ECO:0000259" key="3">
    <source>
        <dbReference type="PROSITE" id="PS50002"/>
    </source>
</evidence>
<dbReference type="SUPFAM" id="SSF50044">
    <property type="entry name" value="SH3-domain"/>
    <property type="match status" value="1"/>
</dbReference>
<dbReference type="SUPFAM" id="SSF52047">
    <property type="entry name" value="RNI-like"/>
    <property type="match status" value="3"/>
</dbReference>
<organism evidence="4 5">
    <name type="scientific">Symbiodinium necroappetens</name>
    <dbReference type="NCBI Taxonomy" id="1628268"/>
    <lineage>
        <taxon>Eukaryota</taxon>
        <taxon>Sar</taxon>
        <taxon>Alveolata</taxon>
        <taxon>Dinophyceae</taxon>
        <taxon>Suessiales</taxon>
        <taxon>Symbiodiniaceae</taxon>
        <taxon>Symbiodinium</taxon>
    </lineage>
</organism>
<dbReference type="GO" id="GO:0005634">
    <property type="term" value="C:nucleus"/>
    <property type="evidence" value="ECO:0007669"/>
    <property type="project" value="TreeGrafter"/>
</dbReference>
<dbReference type="InterPro" id="IPR036028">
    <property type="entry name" value="SH3-like_dom_sf"/>
</dbReference>
<dbReference type="AlphaFoldDB" id="A0A812X9F8"/>
<sequence>MAAMDAAKRVTTRLPPEDKLHRNFLQASFASLLPPFIPADALRWIFLSRAGKRILEEADVWRQIFRTGLDFTGACIGPEGAAALAHRMPENLQTLSLDVSECFLGPAGLAHLGAALQKAKLAKPVSLHLDVSFNGLDDEAVCQHVHIPKQVRKLELGLGGCGLSPGGAERMASKLPETLKELFLDLSFCHCCDKGLQAIASRIPEGLTHLDLNLHATGTSVMGLRSLVSRLQQPLCSLRLELSCSAAGAECLAQNLPATVQAFEITWSGVDLATFLPALAAKMPPNMEDLRLALPGHACVEAGAFYWLGQSLPASLRRLELDFRGRPLSGAGLRLLLQRLPPGLAQFQLELFECAGAEDLLQDWGRGWQLPGSLLHFELGLGGSHVTSSGLEAILLSLPAAVEVLRLDCWRSGLSALTPATASALCQLTCVLQLELCFGMCRRLSDDLVALFENLPLGLRRLVLDLGSTDVVAALPALSERLCRMRGLRELELHLDHTDMGTPELKLLGKSFSLSTLKRLCLDLRSCYNLKQAVGSATEGWSDEVWAVQMPHTHAANARPRGAFHPGLHRTPGISWSYPSPGTHQHSSGLCHFQEGIEALVLGAGQLQCLRLELRSCQLGSHAIQLAQHLPQRLTVLELSFCLCGITADGVAALAAHLPQRLSRLKLDLGSCGIGDRGAEILAHRMPSRLSRLSLQLGATDIADRGVLAIAHSLPVGLSHLELGLAYVTTRSDCLVCLAATLPKYLAKLTLDLRSCLVGSEGLTALTAAFGPNLAEVVLDFRECELPTAVRQDFLATSGGVHYSRTIGCKWKMLSQYSYFQTGEMKATALWTYKERADDEIGFWKGDKINVDRIAPGWWTGSTEGTSKSGFFPGNYVKLDDRLVSRFDLDGAEKSDAKDTMTAVVMLIQPLAHRQRRFYKRKQDGLNYKDTSYPRVMLLVVGPDGRAELKKEGKLRELSGEIELRGGHGVWKACAQG</sequence>
<dbReference type="InterPro" id="IPR001452">
    <property type="entry name" value="SH3_domain"/>
</dbReference>
<reference evidence="4" key="1">
    <citation type="submission" date="2021-02" db="EMBL/GenBank/DDBJ databases">
        <authorList>
            <person name="Dougan E. K."/>
            <person name="Rhodes N."/>
            <person name="Thang M."/>
            <person name="Chan C."/>
        </authorList>
    </citation>
    <scope>NUCLEOTIDE SEQUENCE</scope>
</reference>
<proteinExistence type="predicted"/>
<evidence type="ECO:0000256" key="1">
    <source>
        <dbReference type="ARBA" id="ARBA00022443"/>
    </source>
</evidence>
<keyword evidence="5" id="KW-1185">Reference proteome</keyword>
<evidence type="ECO:0000313" key="4">
    <source>
        <dbReference type="EMBL" id="CAE7731034.1"/>
    </source>
</evidence>
<dbReference type="OrthoDB" id="5983572at2759"/>
<dbReference type="EMBL" id="CAJNJA010037264">
    <property type="protein sequence ID" value="CAE7731034.1"/>
    <property type="molecule type" value="Genomic_DNA"/>
</dbReference>
<dbReference type="InterPro" id="IPR001611">
    <property type="entry name" value="Leu-rich_rpt"/>
</dbReference>
<dbReference type="PROSITE" id="PS50002">
    <property type="entry name" value="SH3"/>
    <property type="match status" value="1"/>
</dbReference>